<sequence>MSAFRSFEATLQCWRIKDSRHFGFKLFTKFGSGKPLPPDASHLGLSVSAFLFKRARIASKDVTMQWRKNIRLGHCLQEAHRTIGLGDSAIIMADIAGSARSITPPPKIKALANTVIFTPNKKRTLAMYSTF</sequence>
<reference evidence="1" key="1">
    <citation type="submission" date="2021-06" db="EMBL/GenBank/DDBJ databases">
        <title>Genome Sequence of Mortierella hyaline Strain SCG-10, a Cold-Adapted, Nitrate-Reducing Fungus Isolated from Soil in Minnesota, USA.</title>
        <authorList>
            <person name="Aldossari N."/>
        </authorList>
    </citation>
    <scope>NUCLEOTIDE SEQUENCE</scope>
    <source>
        <strain evidence="1">SCG-10</strain>
    </source>
</reference>
<keyword evidence="2" id="KW-1185">Reference proteome</keyword>
<dbReference type="EMBL" id="JAHRHY010000005">
    <property type="protein sequence ID" value="KAG9069547.1"/>
    <property type="molecule type" value="Genomic_DNA"/>
</dbReference>
<organism evidence="1 2">
    <name type="scientific">Linnemannia hyalina</name>
    <dbReference type="NCBI Taxonomy" id="64524"/>
    <lineage>
        <taxon>Eukaryota</taxon>
        <taxon>Fungi</taxon>
        <taxon>Fungi incertae sedis</taxon>
        <taxon>Mucoromycota</taxon>
        <taxon>Mortierellomycotina</taxon>
        <taxon>Mortierellomycetes</taxon>
        <taxon>Mortierellales</taxon>
        <taxon>Mortierellaceae</taxon>
        <taxon>Linnemannia</taxon>
    </lineage>
</organism>
<evidence type="ECO:0000313" key="1">
    <source>
        <dbReference type="EMBL" id="KAG9069547.1"/>
    </source>
</evidence>
<proteinExistence type="predicted"/>
<evidence type="ECO:0000313" key="2">
    <source>
        <dbReference type="Proteomes" id="UP000707451"/>
    </source>
</evidence>
<comment type="caution">
    <text evidence="1">The sequence shown here is derived from an EMBL/GenBank/DDBJ whole genome shotgun (WGS) entry which is preliminary data.</text>
</comment>
<accession>A0A9P7XZP6</accession>
<dbReference type="Proteomes" id="UP000707451">
    <property type="component" value="Unassembled WGS sequence"/>
</dbReference>
<gene>
    <name evidence="1" type="ORF">KI688_010450</name>
</gene>
<dbReference type="AlphaFoldDB" id="A0A9P7XZP6"/>
<dbReference type="OrthoDB" id="10646848at2759"/>
<protein>
    <submittedName>
        <fullName evidence="1">Uncharacterized protein</fullName>
    </submittedName>
</protein>
<name>A0A9P7XZP6_9FUNG</name>